<evidence type="ECO:0000313" key="2">
    <source>
        <dbReference type="EMBL" id="WTY34366.1"/>
    </source>
</evidence>
<name>A0ABZ1N371_9NOCA</name>
<dbReference type="PIRSF" id="PIRSF000429">
    <property type="entry name" value="Ac-CoA_Ac_transf"/>
    <property type="match status" value="1"/>
</dbReference>
<dbReference type="Gene3D" id="3.40.47.10">
    <property type="match status" value="1"/>
</dbReference>
<dbReference type="InterPro" id="IPR055140">
    <property type="entry name" value="Thiolase_C_2"/>
</dbReference>
<reference evidence="2 3" key="1">
    <citation type="submission" date="2022-10" db="EMBL/GenBank/DDBJ databases">
        <title>The complete genomes of actinobacterial strains from the NBC collection.</title>
        <authorList>
            <person name="Joergensen T.S."/>
            <person name="Alvarez Arevalo M."/>
            <person name="Sterndorff E.B."/>
            <person name="Faurdal D."/>
            <person name="Vuksanovic O."/>
            <person name="Mourched A.-S."/>
            <person name="Charusanti P."/>
            <person name="Shaw S."/>
            <person name="Blin K."/>
            <person name="Weber T."/>
        </authorList>
    </citation>
    <scope>NUCLEOTIDE SEQUENCE [LARGE SCALE GENOMIC DNA]</scope>
    <source>
        <strain evidence="2 3">NBC_01413</strain>
    </source>
</reference>
<feature type="domain" description="Thiolase C-terminal" evidence="1">
    <location>
        <begin position="250"/>
        <end position="394"/>
    </location>
</feature>
<evidence type="ECO:0000313" key="3">
    <source>
        <dbReference type="Proteomes" id="UP001621418"/>
    </source>
</evidence>
<sequence>MIQLNRPAAIAGVHLTEQGDLSDRLQPDVWWEAVAGACADAGVAVGDIDGLVGEAPDGAGIRAFLPGAVLGYDTLGKPLRFHATTAMGAASAAANVHLAAYAVSAGLADVVVVATAAAGQAAGFTSANRDDAVKTMAKLSGPYEYIYGTTRVSDYAVMAMRHMHEFGTTPEQLAEIAVAQREGAVLHPLSVYGGRGELTVDDVLSSRMIADPLHLLDCCAINQGGGAVVVTSLDRARDSNNTPVQLLGYGEGHSHIDPNSSPDLATFPAAKSAADTAFEMAGVSRADIDVAGIADHFTINVVFGLESAGFCAVGEGGSFAGSGAVRLTGSLPTNTAGGFLSFSHAGSCGLFTLIELVEQLRGDAAGRQVPDAELAYLSGVGGAMQNNFSAILGRA</sequence>
<dbReference type="InterPro" id="IPR016039">
    <property type="entry name" value="Thiolase-like"/>
</dbReference>
<evidence type="ECO:0000259" key="1">
    <source>
        <dbReference type="Pfam" id="PF22691"/>
    </source>
</evidence>
<keyword evidence="3" id="KW-1185">Reference proteome</keyword>
<gene>
    <name evidence="2" type="ORF">OG308_24005</name>
</gene>
<dbReference type="PANTHER" id="PTHR42870:SF1">
    <property type="entry name" value="NON-SPECIFIC LIPID-TRANSFER PROTEIN-LIKE 2"/>
    <property type="match status" value="1"/>
</dbReference>
<dbReference type="SUPFAM" id="SSF53901">
    <property type="entry name" value="Thiolase-like"/>
    <property type="match status" value="2"/>
</dbReference>
<dbReference type="EMBL" id="CP109527">
    <property type="protein sequence ID" value="WTY34366.1"/>
    <property type="molecule type" value="Genomic_DNA"/>
</dbReference>
<proteinExistence type="predicted"/>
<protein>
    <submittedName>
        <fullName evidence="2">Acetyl-CoA acetyltransferase</fullName>
    </submittedName>
</protein>
<dbReference type="Proteomes" id="UP001621418">
    <property type="component" value="Chromosome"/>
</dbReference>
<dbReference type="CDD" id="cd00829">
    <property type="entry name" value="SCP-x_thiolase"/>
    <property type="match status" value="1"/>
</dbReference>
<dbReference type="Pfam" id="PF22691">
    <property type="entry name" value="Thiolase_C_1"/>
    <property type="match status" value="1"/>
</dbReference>
<organism evidence="2 3">
    <name type="scientific">Nocardia salmonicida</name>
    <dbReference type="NCBI Taxonomy" id="53431"/>
    <lineage>
        <taxon>Bacteria</taxon>
        <taxon>Bacillati</taxon>
        <taxon>Actinomycetota</taxon>
        <taxon>Actinomycetes</taxon>
        <taxon>Mycobacteriales</taxon>
        <taxon>Nocardiaceae</taxon>
        <taxon>Nocardia</taxon>
    </lineage>
</organism>
<dbReference type="InterPro" id="IPR002155">
    <property type="entry name" value="Thiolase"/>
</dbReference>
<accession>A0ABZ1N371</accession>
<dbReference type="PANTHER" id="PTHR42870">
    <property type="entry name" value="ACETYL-COA C-ACETYLTRANSFERASE"/>
    <property type="match status" value="1"/>
</dbReference>
<dbReference type="RefSeq" id="WP_405146675.1">
    <property type="nucleotide sequence ID" value="NZ_CP109527.1"/>
</dbReference>